<evidence type="ECO:0000256" key="6">
    <source>
        <dbReference type="ARBA" id="ARBA00022927"/>
    </source>
</evidence>
<keyword evidence="9" id="KW-0333">Golgi apparatus</keyword>
<feature type="region of interest" description="Disordered" evidence="10">
    <location>
        <begin position="757"/>
        <end position="797"/>
    </location>
</feature>
<dbReference type="SUPFAM" id="SSF48371">
    <property type="entry name" value="ARM repeat"/>
    <property type="match status" value="1"/>
</dbReference>
<dbReference type="RefSeq" id="XP_002556079.1">
    <property type="nucleotide sequence ID" value="XM_002556033.1"/>
</dbReference>
<dbReference type="PANTHER" id="PTHR22781">
    <property type="entry name" value="DELTA ADAPTIN-RELATED"/>
    <property type="match status" value="1"/>
</dbReference>
<evidence type="ECO:0000256" key="2">
    <source>
        <dbReference type="ARBA" id="ARBA00006613"/>
    </source>
</evidence>
<comment type="function">
    <text evidence="9">Part of the AP-3 complex, an adaptor-related complex which is not clathrin-associated. The complex is associated with the Golgi region as well as more peripheral structures. It facilitates the budding of vesicles from the Golgi membrane.</text>
</comment>
<dbReference type="GO" id="GO:0030665">
    <property type="term" value="C:clathrin-coated vesicle membrane"/>
    <property type="evidence" value="ECO:0007669"/>
    <property type="project" value="UniProtKB-SubCell"/>
</dbReference>
<dbReference type="FunCoup" id="C5E2F6">
    <property type="interactions" value="668"/>
</dbReference>
<feature type="domain" description="Clathrin/coatomer adaptor adaptin-like N-terminal" evidence="11">
    <location>
        <begin position="49"/>
        <end position="606"/>
    </location>
</feature>
<name>C5E2F6_LACTC</name>
<feature type="compositionally biased region" description="Basic residues" evidence="10">
    <location>
        <begin position="890"/>
        <end position="906"/>
    </location>
</feature>
<feature type="compositionally biased region" description="Polar residues" evidence="10">
    <location>
        <begin position="836"/>
        <end position="848"/>
    </location>
</feature>
<evidence type="ECO:0000256" key="4">
    <source>
        <dbReference type="ARBA" id="ARBA00022448"/>
    </source>
</evidence>
<dbReference type="AlphaFoldDB" id="C5E2F6"/>
<reference evidence="12 13" key="1">
    <citation type="journal article" date="2009" name="Genome Res.">
        <title>Comparative genomics of protoploid Saccharomycetaceae.</title>
        <authorList>
            <consortium name="The Genolevures Consortium"/>
            <person name="Souciet J.-L."/>
            <person name="Dujon B."/>
            <person name="Gaillardin C."/>
            <person name="Johnston M."/>
            <person name="Baret P.V."/>
            <person name="Cliften P."/>
            <person name="Sherman D.J."/>
            <person name="Weissenbach J."/>
            <person name="Westhof E."/>
            <person name="Wincker P."/>
            <person name="Jubin C."/>
            <person name="Poulain J."/>
            <person name="Barbe V."/>
            <person name="Segurens B."/>
            <person name="Artiguenave F."/>
            <person name="Anthouard V."/>
            <person name="Vacherie B."/>
            <person name="Val M.-E."/>
            <person name="Fulton R.S."/>
            <person name="Minx P."/>
            <person name="Wilson R."/>
            <person name="Durrens P."/>
            <person name="Jean G."/>
            <person name="Marck C."/>
            <person name="Martin T."/>
            <person name="Nikolski M."/>
            <person name="Rolland T."/>
            <person name="Seret M.-L."/>
            <person name="Casaregola S."/>
            <person name="Despons L."/>
            <person name="Fairhead C."/>
            <person name="Fischer G."/>
            <person name="Lafontaine I."/>
            <person name="Leh V."/>
            <person name="Lemaire M."/>
            <person name="de Montigny J."/>
            <person name="Neuveglise C."/>
            <person name="Thierry A."/>
            <person name="Blanc-Lenfle I."/>
            <person name="Bleykasten C."/>
            <person name="Diffels J."/>
            <person name="Fritsch E."/>
            <person name="Frangeul L."/>
            <person name="Goeffon A."/>
            <person name="Jauniaux N."/>
            <person name="Kachouri-Lafond R."/>
            <person name="Payen C."/>
            <person name="Potier S."/>
            <person name="Pribylova L."/>
            <person name="Ozanne C."/>
            <person name="Richard G.-F."/>
            <person name="Sacerdot C."/>
            <person name="Straub M.-L."/>
            <person name="Talla E."/>
        </authorList>
    </citation>
    <scope>NUCLEOTIDE SEQUENCE [LARGE SCALE GENOMIC DNA]</scope>
    <source>
        <strain evidence="13">ATCC 56472 / CBS 6340 / NRRL Y-8284</strain>
    </source>
</reference>
<dbReference type="PIRSF" id="PIRSF037092">
    <property type="entry name" value="AP3_complex_delta"/>
    <property type="match status" value="1"/>
</dbReference>
<evidence type="ECO:0000256" key="7">
    <source>
        <dbReference type="ARBA" id="ARBA00023136"/>
    </source>
</evidence>
<sequence length="943" mass="107100">MTSLYAPSADDVMRRLRPFGLFFEKSLKDLIKGIRSCGENSEELERFLSKTLSECRQEVESPDLDLKTNAVVKLTYLEMYGFDMSWANFYILEVMSSNRLQHKRVGYLAASQSFHKDPDILMLATNLLKKDLKYDGNNDVLKMGVTLSGLSTMVTAPLARDICGDLFSMLGSSKPYIRKKAISALFKVFLQYPEALRDNFDKFVAKLEDEDMSVVSATVSVICELSKKNPHPFVQLSPLLYETLFTIDNNWIIIRLLKLFTNLSQVEPKLRVKVLPKILELMEVTSATSVIYESINCIVKGHMLEPDDYDTALSCLEELTKFCNSNDPNLRYISVVLFYKIGKINTSFISEFNTLVIRLLKDVDISIRSRALELLEGITDDENIAQIVQILVKQFADKDVVLANKLFKQTRQENIEIEVPNSYKIKMVSTILRICSLNNYANVPDFDWYLAVLSDLCVISQDLNDEAIGLQLGAELRNIMVKVPSMRETCISTIVGLVSNNDICRQLPMVLKECLWCIGEYPSSISNGDDIIKLITRQRRLTPEVQQIAAQALIKIFSSWCNTNGNVPINDVKHTIQELISFFESLSSSKSFEVQERCVEFLEFFKLCAESLEQNDEELPLLITEVLPSFFNAYELNPILHGTLKKVQNSLSIDLETPFLSEDEVKNLLEEESSKHEAESMLASDLDMDDEFEEDDAIENPAHEDKLLGDRSRDDLAEEERRVLEEERRKEKLTNPFYLEGDYEDFAAKRENPLIDFNDNQDQNYPESSSLIAGELKHVSETSKKTKKERKKKKKKAEVLIDEGVPEITSDVAAIPEPQPAKSISSSKNSSRINLKMQTKLESFNFDQPQKYVEDSGAAGTEGQQEIDQLRAKFAESSLGQDMDEEVVIVKRKKKKRSKDKKHSKKKDVEHHSAHGEPAKCDSGQNPQAENASAHDQTAHESL</sequence>
<accession>C5E2F6</accession>
<dbReference type="GO" id="GO:0006623">
    <property type="term" value="P:protein targeting to vacuole"/>
    <property type="evidence" value="ECO:0007669"/>
    <property type="project" value="TreeGrafter"/>
</dbReference>
<dbReference type="GO" id="GO:0010008">
    <property type="term" value="C:endosome membrane"/>
    <property type="evidence" value="ECO:0007669"/>
    <property type="project" value="TreeGrafter"/>
</dbReference>
<feature type="compositionally biased region" description="Low complexity" evidence="10">
    <location>
        <begin position="822"/>
        <end position="834"/>
    </location>
</feature>
<dbReference type="PANTHER" id="PTHR22781:SF12">
    <property type="entry name" value="AP-3 COMPLEX SUBUNIT DELTA-1"/>
    <property type="match status" value="1"/>
</dbReference>
<keyword evidence="6 9" id="KW-0653">Protein transport</keyword>
<evidence type="ECO:0000256" key="9">
    <source>
        <dbReference type="PIRNR" id="PIRNR037092"/>
    </source>
</evidence>
<evidence type="ECO:0000256" key="1">
    <source>
        <dbReference type="ARBA" id="ARBA00004145"/>
    </source>
</evidence>
<dbReference type="InterPro" id="IPR011989">
    <property type="entry name" value="ARM-like"/>
</dbReference>
<dbReference type="STRING" id="559295.C5E2F6"/>
<evidence type="ECO:0000256" key="10">
    <source>
        <dbReference type="SAM" id="MobiDB-lite"/>
    </source>
</evidence>
<dbReference type="InterPro" id="IPR002553">
    <property type="entry name" value="Clathrin/coatomer_adapt-like_N"/>
</dbReference>
<comment type="subcellular location">
    <subcellularLocation>
        <location evidence="1">Cytoplasmic vesicle</location>
        <location evidence="1">Clathrin-coated vesicle membrane</location>
        <topology evidence="1">Peripheral membrane protein</topology>
        <orientation evidence="1">Cytoplasmic side</orientation>
    </subcellularLocation>
    <subcellularLocation>
        <location evidence="9">Golgi apparatus</location>
    </subcellularLocation>
</comment>
<dbReference type="Proteomes" id="UP000002036">
    <property type="component" value="Chromosome H"/>
</dbReference>
<feature type="region of interest" description="Disordered" evidence="10">
    <location>
        <begin position="811"/>
        <end position="943"/>
    </location>
</feature>
<organism evidence="12 13">
    <name type="scientific">Lachancea thermotolerans (strain ATCC 56472 / CBS 6340 / NRRL Y-8284)</name>
    <name type="common">Yeast</name>
    <name type="synonym">Kluyveromyces thermotolerans</name>
    <dbReference type="NCBI Taxonomy" id="559295"/>
    <lineage>
        <taxon>Eukaryota</taxon>
        <taxon>Fungi</taxon>
        <taxon>Dikarya</taxon>
        <taxon>Ascomycota</taxon>
        <taxon>Saccharomycotina</taxon>
        <taxon>Saccharomycetes</taxon>
        <taxon>Saccharomycetales</taxon>
        <taxon>Saccharomycetaceae</taxon>
        <taxon>Lachancea</taxon>
    </lineage>
</organism>
<feature type="compositionally biased region" description="Basic and acidic residues" evidence="10">
    <location>
        <begin position="907"/>
        <end position="920"/>
    </location>
</feature>
<dbReference type="Gene3D" id="1.25.10.10">
    <property type="entry name" value="Leucine-rich Repeat Variant"/>
    <property type="match status" value="1"/>
</dbReference>
<evidence type="ECO:0000256" key="5">
    <source>
        <dbReference type="ARBA" id="ARBA00022737"/>
    </source>
</evidence>
<feature type="compositionally biased region" description="Basic residues" evidence="10">
    <location>
        <begin position="785"/>
        <end position="796"/>
    </location>
</feature>
<gene>
    <name evidence="12" type="ordered locus">KLTH0H04554g</name>
</gene>
<evidence type="ECO:0000259" key="11">
    <source>
        <dbReference type="Pfam" id="PF01602"/>
    </source>
</evidence>
<dbReference type="InParanoid" id="C5E2F6"/>
<evidence type="ECO:0000313" key="13">
    <source>
        <dbReference type="Proteomes" id="UP000002036"/>
    </source>
</evidence>
<dbReference type="FunFam" id="1.25.10.10:FF:000251">
    <property type="entry name" value="AP-3 complex subunit delta"/>
    <property type="match status" value="1"/>
</dbReference>
<feature type="compositionally biased region" description="Basic and acidic residues" evidence="10">
    <location>
        <begin position="701"/>
        <end position="719"/>
    </location>
</feature>
<feature type="region of interest" description="Disordered" evidence="10">
    <location>
        <begin position="698"/>
        <end position="719"/>
    </location>
</feature>
<keyword evidence="13" id="KW-1185">Reference proteome</keyword>
<dbReference type="GO" id="GO:0005794">
    <property type="term" value="C:Golgi apparatus"/>
    <property type="evidence" value="ECO:0007669"/>
    <property type="project" value="UniProtKB-SubCell"/>
</dbReference>
<evidence type="ECO:0000313" key="12">
    <source>
        <dbReference type="EMBL" id="CAR30217.1"/>
    </source>
</evidence>
<dbReference type="GO" id="GO:0006896">
    <property type="term" value="P:Golgi to vacuole transport"/>
    <property type="evidence" value="ECO:0007669"/>
    <property type="project" value="TreeGrafter"/>
</dbReference>
<comment type="similarity">
    <text evidence="2 9">Belongs to the adaptor complexes large subunit family.</text>
</comment>
<dbReference type="OMA" id="CIHTIII"/>
<keyword evidence="5" id="KW-0677">Repeat</keyword>
<dbReference type="GeneID" id="8294392"/>
<dbReference type="KEGG" id="lth:KLTH0H04554g"/>
<evidence type="ECO:0000256" key="8">
    <source>
        <dbReference type="ARBA" id="ARBA00023329"/>
    </source>
</evidence>
<proteinExistence type="inferred from homology"/>
<evidence type="ECO:0000256" key="3">
    <source>
        <dbReference type="ARBA" id="ARBA00015717"/>
    </source>
</evidence>
<keyword evidence="8" id="KW-0968">Cytoplasmic vesicle</keyword>
<protein>
    <recommendedName>
        <fullName evidence="3 9">AP-3 complex subunit delta</fullName>
    </recommendedName>
</protein>
<feature type="compositionally biased region" description="Polar residues" evidence="10">
    <location>
        <begin position="923"/>
        <end position="936"/>
    </location>
</feature>
<dbReference type="eggNOG" id="KOG1059">
    <property type="taxonomic scope" value="Eukaryota"/>
</dbReference>
<dbReference type="EMBL" id="CU928180">
    <property type="protein sequence ID" value="CAR30217.1"/>
    <property type="molecule type" value="Genomic_DNA"/>
</dbReference>
<dbReference type="GO" id="GO:0030123">
    <property type="term" value="C:AP-3 adaptor complex"/>
    <property type="evidence" value="ECO:0007669"/>
    <property type="project" value="InterPro"/>
</dbReference>
<feature type="compositionally biased region" description="Basic and acidic residues" evidence="10">
    <location>
        <begin position="775"/>
        <end position="784"/>
    </location>
</feature>
<feature type="compositionally biased region" description="Polar residues" evidence="10">
    <location>
        <begin position="758"/>
        <end position="771"/>
    </location>
</feature>
<dbReference type="InterPro" id="IPR016024">
    <property type="entry name" value="ARM-type_fold"/>
</dbReference>
<comment type="subunit">
    <text evidence="9">Adaptor protein complex 3 (AP-3) is a heterotetramer.</text>
</comment>
<dbReference type="Pfam" id="PF01602">
    <property type="entry name" value="Adaptin_N"/>
    <property type="match status" value="1"/>
</dbReference>
<keyword evidence="4 9" id="KW-0813">Transport</keyword>
<dbReference type="InterPro" id="IPR017105">
    <property type="entry name" value="AP3_complex_dsu"/>
</dbReference>
<dbReference type="HOGENOM" id="CLU_001908_1_1_1"/>
<dbReference type="OrthoDB" id="10264595at2759"/>
<keyword evidence="7" id="KW-0472">Membrane</keyword>